<protein>
    <submittedName>
        <fullName evidence="2">Glycosyl transferase family 2</fullName>
    </submittedName>
</protein>
<dbReference type="RefSeq" id="WP_012871145.1">
    <property type="nucleotide sequence ID" value="NC_013523.1"/>
</dbReference>
<proteinExistence type="predicted"/>
<dbReference type="CDD" id="cd04186">
    <property type="entry name" value="GT_2_like_c"/>
    <property type="match status" value="1"/>
</dbReference>
<dbReference type="KEGG" id="sti:Sthe_0661"/>
<dbReference type="eggNOG" id="COG1216">
    <property type="taxonomic scope" value="Bacteria"/>
</dbReference>
<dbReference type="HOGENOM" id="CLU_023845_0_1_0"/>
<dbReference type="FunCoup" id="D1C1I1">
    <property type="interactions" value="189"/>
</dbReference>
<dbReference type="InterPro" id="IPR001173">
    <property type="entry name" value="Glyco_trans_2-like"/>
</dbReference>
<keyword evidence="3" id="KW-1185">Reference proteome</keyword>
<dbReference type="OrthoDB" id="9816564at2"/>
<dbReference type="Proteomes" id="UP000002027">
    <property type="component" value="Chromosome 1"/>
</dbReference>
<dbReference type="PANTHER" id="PTHR43179:SF7">
    <property type="entry name" value="RHAMNOSYLTRANSFERASE WBBL"/>
    <property type="match status" value="1"/>
</dbReference>
<evidence type="ECO:0000259" key="1">
    <source>
        <dbReference type="Pfam" id="PF00535"/>
    </source>
</evidence>
<sequence length="306" mass="32775">MSETGGDIDITTIVVSWNTRDLLARCLASVERELEATGLRGEIVVVDNASTDGTAKMVRERFPAASLVALEENRGFAAANNLALARARGAAVLLLNPDAELLPGALDALWRALHAAPHVGMAGALLLNPDGTVQSAGYRFPGLTQVLLDFFPIHPRLVGSRLNGRISPGDGLSPVAIDHPLGACMLVRREVVDTVGGMDEGYFLYSEEIDWCRRIARAGWTIVTAPAARVIHHGGQSTSQVPDAMFLQLHRSRARYFRRYHSPRFVRAVALAARAAAVVETLRGGPRASALREVAGIYAVAEAADA</sequence>
<dbReference type="STRING" id="479434.Sthe_0661"/>
<feature type="domain" description="Glycosyltransferase 2-like" evidence="1">
    <location>
        <begin position="13"/>
        <end position="192"/>
    </location>
</feature>
<organism evidence="2 3">
    <name type="scientific">Sphaerobacter thermophilus (strain ATCC 49802 / DSM 20745 / KCCM 41009 / NCIMB 13125 / S 6022)</name>
    <dbReference type="NCBI Taxonomy" id="479434"/>
    <lineage>
        <taxon>Bacteria</taxon>
        <taxon>Pseudomonadati</taxon>
        <taxon>Thermomicrobiota</taxon>
        <taxon>Thermomicrobia</taxon>
        <taxon>Sphaerobacterales</taxon>
        <taxon>Sphaerobacterineae</taxon>
        <taxon>Sphaerobacteraceae</taxon>
        <taxon>Sphaerobacter</taxon>
    </lineage>
</organism>
<dbReference type="AlphaFoldDB" id="D1C1I1"/>
<accession>D1C1I1</accession>
<dbReference type="CAZy" id="GT2">
    <property type="family name" value="Glycosyltransferase Family 2"/>
</dbReference>
<dbReference type="GO" id="GO:0016740">
    <property type="term" value="F:transferase activity"/>
    <property type="evidence" value="ECO:0007669"/>
    <property type="project" value="UniProtKB-KW"/>
</dbReference>
<evidence type="ECO:0000313" key="3">
    <source>
        <dbReference type="Proteomes" id="UP000002027"/>
    </source>
</evidence>
<keyword evidence="2" id="KW-0808">Transferase</keyword>
<dbReference type="InParanoid" id="D1C1I1"/>
<dbReference type="Pfam" id="PF00535">
    <property type="entry name" value="Glycos_transf_2"/>
    <property type="match status" value="1"/>
</dbReference>
<dbReference type="Gene3D" id="3.90.550.10">
    <property type="entry name" value="Spore Coat Polysaccharide Biosynthesis Protein SpsA, Chain A"/>
    <property type="match status" value="1"/>
</dbReference>
<dbReference type="SUPFAM" id="SSF53448">
    <property type="entry name" value="Nucleotide-diphospho-sugar transferases"/>
    <property type="match status" value="1"/>
</dbReference>
<dbReference type="PANTHER" id="PTHR43179">
    <property type="entry name" value="RHAMNOSYLTRANSFERASE WBBL"/>
    <property type="match status" value="1"/>
</dbReference>
<gene>
    <name evidence="2" type="ordered locus">Sthe_0661</name>
</gene>
<reference evidence="3" key="1">
    <citation type="submission" date="2009-11" db="EMBL/GenBank/DDBJ databases">
        <title>The complete chromosome 1 of Sphaerobacter thermophilus DSM 20745.</title>
        <authorList>
            <person name="Lucas S."/>
            <person name="Copeland A."/>
            <person name="Lapidus A."/>
            <person name="Glavina del Rio T."/>
            <person name="Dalin E."/>
            <person name="Tice H."/>
            <person name="Bruce D."/>
            <person name="Goodwin L."/>
            <person name="Pitluck S."/>
            <person name="Kyrpides N."/>
            <person name="Mavromatis K."/>
            <person name="Ivanova N."/>
            <person name="Mikhailova N."/>
            <person name="LaButti K.M."/>
            <person name="Clum A."/>
            <person name="Sun H.I."/>
            <person name="Brettin T."/>
            <person name="Detter J.C."/>
            <person name="Han C."/>
            <person name="Larimer F."/>
            <person name="Land M."/>
            <person name="Hauser L."/>
            <person name="Markowitz V."/>
            <person name="Cheng J.F."/>
            <person name="Hugenholtz P."/>
            <person name="Woyke T."/>
            <person name="Wu D."/>
            <person name="Steenblock K."/>
            <person name="Schneider S."/>
            <person name="Pukall R."/>
            <person name="Goeker M."/>
            <person name="Klenk H.P."/>
            <person name="Eisen J.A."/>
        </authorList>
    </citation>
    <scope>NUCLEOTIDE SEQUENCE [LARGE SCALE GENOMIC DNA]</scope>
    <source>
        <strain evidence="3">ATCC 49802 / DSM 20745 / S 6022</strain>
    </source>
</reference>
<evidence type="ECO:0000313" key="2">
    <source>
        <dbReference type="EMBL" id="ACZ38098.1"/>
    </source>
</evidence>
<reference evidence="2 3" key="2">
    <citation type="journal article" date="2010" name="Stand. Genomic Sci.">
        <title>Complete genome sequence of Desulfohalobium retbaense type strain (HR(100)).</title>
        <authorList>
            <person name="Spring S."/>
            <person name="Nolan M."/>
            <person name="Lapidus A."/>
            <person name="Glavina Del Rio T."/>
            <person name="Copeland A."/>
            <person name="Tice H."/>
            <person name="Cheng J.F."/>
            <person name="Lucas S."/>
            <person name="Land M."/>
            <person name="Chen F."/>
            <person name="Bruce D."/>
            <person name="Goodwin L."/>
            <person name="Pitluck S."/>
            <person name="Ivanova N."/>
            <person name="Mavromatis K."/>
            <person name="Mikhailova N."/>
            <person name="Pati A."/>
            <person name="Chen A."/>
            <person name="Palaniappan K."/>
            <person name="Hauser L."/>
            <person name="Chang Y.J."/>
            <person name="Jeffries C.D."/>
            <person name="Munk C."/>
            <person name="Kiss H."/>
            <person name="Chain P."/>
            <person name="Han C."/>
            <person name="Brettin T."/>
            <person name="Detter J.C."/>
            <person name="Schuler E."/>
            <person name="Goker M."/>
            <person name="Rohde M."/>
            <person name="Bristow J."/>
            <person name="Eisen J.A."/>
            <person name="Markowitz V."/>
            <person name="Hugenholtz P."/>
            <person name="Kyrpides N.C."/>
            <person name="Klenk H.P."/>
        </authorList>
    </citation>
    <scope>NUCLEOTIDE SEQUENCE [LARGE SCALE GENOMIC DNA]</scope>
    <source>
        <strain evidence="3">ATCC 49802 / DSM 20745 / S 6022</strain>
    </source>
</reference>
<dbReference type="InterPro" id="IPR029044">
    <property type="entry name" value="Nucleotide-diphossugar_trans"/>
</dbReference>
<name>D1C1I1_SPHTD</name>
<dbReference type="EMBL" id="CP001823">
    <property type="protein sequence ID" value="ACZ38098.1"/>
    <property type="molecule type" value="Genomic_DNA"/>
</dbReference>